<reference evidence="3" key="2">
    <citation type="submission" date="2017-01" db="EMBL/GenBank/DDBJ databases">
        <title>Genome sequencing and annotation of Geobacillus sp. 1017, a Hydrocarbon-Oxidizing Thermophilic Bacterium Isolated from a Heavy Oil Reservoir (China).</title>
        <authorList>
            <person name="Kadnikov V.V."/>
            <person name="Mardanov A.V."/>
            <person name="Poltaraus A.B."/>
            <person name="Sokolova D.S."/>
            <person name="Semenova E.M."/>
            <person name="Ravin N.V."/>
            <person name="Tourova T.P."/>
            <person name="Nazina T.N."/>
        </authorList>
    </citation>
    <scope>NUCLEOTIDE SEQUENCE [LARGE SCALE GENOMIC DNA]</scope>
    <source>
        <strain evidence="3">1017</strain>
    </source>
</reference>
<dbReference type="Proteomes" id="UP000186030">
    <property type="component" value="Unassembled WGS sequence"/>
</dbReference>
<feature type="compositionally biased region" description="Basic and acidic residues" evidence="1">
    <location>
        <begin position="44"/>
        <end position="54"/>
    </location>
</feature>
<sequence>MGCPALFRRPKRSPPPDGETGFFRAIEAKWPLAVPARLSFARQENGKQKSEEKRKKVKKSSRSLMSSAWYTQH</sequence>
<organism evidence="2 3">
    <name type="scientific">Geobacillus proteiniphilus</name>
    <dbReference type="NCBI Taxonomy" id="860353"/>
    <lineage>
        <taxon>Bacteria</taxon>
        <taxon>Bacillati</taxon>
        <taxon>Bacillota</taxon>
        <taxon>Bacilli</taxon>
        <taxon>Bacillales</taxon>
        <taxon>Anoxybacillaceae</taxon>
        <taxon>Geobacillus</taxon>
    </lineage>
</organism>
<gene>
    <name evidence="2" type="ORF">BRO54_2061</name>
</gene>
<feature type="region of interest" description="Disordered" evidence="1">
    <location>
        <begin position="39"/>
        <end position="73"/>
    </location>
</feature>
<comment type="caution">
    <text evidence="2">The sequence shown here is derived from an EMBL/GenBank/DDBJ whole genome shotgun (WGS) entry which is preliminary data.</text>
</comment>
<dbReference type="EMBL" id="MQMG01000024">
    <property type="protein sequence ID" value="OKO93111.1"/>
    <property type="molecule type" value="Genomic_DNA"/>
</dbReference>
<accession>A0A1Q5SYL3</accession>
<feature type="region of interest" description="Disordered" evidence="1">
    <location>
        <begin position="1"/>
        <end position="20"/>
    </location>
</feature>
<dbReference type="AlphaFoldDB" id="A0A1Q5SYL3"/>
<evidence type="ECO:0000313" key="2">
    <source>
        <dbReference type="EMBL" id="OKO93111.1"/>
    </source>
</evidence>
<reference evidence="2 3" key="1">
    <citation type="submission" date="2016-11" db="EMBL/GenBank/DDBJ databases">
        <authorList>
            <person name="Kadnikov V."/>
            <person name="Nazina T."/>
        </authorList>
    </citation>
    <scope>NUCLEOTIDE SEQUENCE [LARGE SCALE GENOMIC DNA]</scope>
    <source>
        <strain evidence="2 3">1017</strain>
    </source>
</reference>
<evidence type="ECO:0000256" key="1">
    <source>
        <dbReference type="SAM" id="MobiDB-lite"/>
    </source>
</evidence>
<evidence type="ECO:0000313" key="3">
    <source>
        <dbReference type="Proteomes" id="UP000186030"/>
    </source>
</evidence>
<name>A0A1Q5SYL3_9BACL</name>
<proteinExistence type="predicted"/>
<protein>
    <submittedName>
        <fullName evidence="2">Uncharacterized protein</fullName>
    </submittedName>
</protein>